<proteinExistence type="predicted"/>
<gene>
    <name evidence="2" type="ORF">A2Z42_04830</name>
</gene>
<feature type="transmembrane region" description="Helical" evidence="1">
    <location>
        <begin position="12"/>
        <end position="30"/>
    </location>
</feature>
<feature type="transmembrane region" description="Helical" evidence="1">
    <location>
        <begin position="36"/>
        <end position="55"/>
    </location>
</feature>
<dbReference type="EMBL" id="MHCU01000066">
    <property type="protein sequence ID" value="OGY26572.1"/>
    <property type="molecule type" value="Genomic_DNA"/>
</dbReference>
<evidence type="ECO:0000313" key="3">
    <source>
        <dbReference type="Proteomes" id="UP000176645"/>
    </source>
</evidence>
<accession>A0A1G1WFT6</accession>
<evidence type="ECO:0000256" key="1">
    <source>
        <dbReference type="SAM" id="Phobius"/>
    </source>
</evidence>
<reference evidence="2 3" key="1">
    <citation type="journal article" date="2016" name="Nat. Commun.">
        <title>Thousands of microbial genomes shed light on interconnected biogeochemical processes in an aquifer system.</title>
        <authorList>
            <person name="Anantharaman K."/>
            <person name="Brown C.T."/>
            <person name="Hug L.A."/>
            <person name="Sharon I."/>
            <person name="Castelle C.J."/>
            <person name="Probst A.J."/>
            <person name="Thomas B.C."/>
            <person name="Singh A."/>
            <person name="Wilkins M.J."/>
            <person name="Karaoz U."/>
            <person name="Brodie E.L."/>
            <person name="Williams K.H."/>
            <person name="Hubbard S.S."/>
            <person name="Banfield J.F."/>
        </authorList>
    </citation>
    <scope>NUCLEOTIDE SEQUENCE [LARGE SCALE GENOMIC DNA]</scope>
</reference>
<feature type="transmembrane region" description="Helical" evidence="1">
    <location>
        <begin position="62"/>
        <end position="84"/>
    </location>
</feature>
<name>A0A1G1WFT6_9BACT</name>
<dbReference type="AlphaFoldDB" id="A0A1G1WFT6"/>
<protein>
    <submittedName>
        <fullName evidence="2">Uncharacterized protein</fullName>
    </submittedName>
</protein>
<dbReference type="Proteomes" id="UP000176645">
    <property type="component" value="Unassembled WGS sequence"/>
</dbReference>
<evidence type="ECO:0000313" key="2">
    <source>
        <dbReference type="EMBL" id="OGY26572.1"/>
    </source>
</evidence>
<sequence>MREIPLRTVDNPVTFGLAAIGTPAVALVLMAFGTEYWIRGVELIVGGIAVSLYAIALRRLHFAPTILVICALIWLASGVGYLMVDGSSTHIQPIPTQVPGDFVHGGFWSD</sequence>
<keyword evidence="1" id="KW-0472">Membrane</keyword>
<keyword evidence="1" id="KW-0812">Transmembrane</keyword>
<keyword evidence="1" id="KW-1133">Transmembrane helix</keyword>
<organism evidence="2 3">
    <name type="scientific">Candidatus Woykebacteria bacterium RBG_19FT_COMBO_43_10</name>
    <dbReference type="NCBI Taxonomy" id="1802598"/>
    <lineage>
        <taxon>Bacteria</taxon>
        <taxon>Candidatus Woykeibacteriota</taxon>
    </lineage>
</organism>
<comment type="caution">
    <text evidence="2">The sequence shown here is derived from an EMBL/GenBank/DDBJ whole genome shotgun (WGS) entry which is preliminary data.</text>
</comment>